<comment type="caution">
    <text evidence="2">The sequence shown here is derived from an EMBL/GenBank/DDBJ whole genome shotgun (WGS) entry which is preliminary data.</text>
</comment>
<feature type="region of interest" description="Disordered" evidence="1">
    <location>
        <begin position="46"/>
        <end position="92"/>
    </location>
</feature>
<dbReference type="Proteomes" id="UP000518752">
    <property type="component" value="Unassembled WGS sequence"/>
</dbReference>
<evidence type="ECO:0000313" key="3">
    <source>
        <dbReference type="Proteomes" id="UP000518752"/>
    </source>
</evidence>
<protein>
    <submittedName>
        <fullName evidence="2">Uncharacterized protein</fullName>
    </submittedName>
</protein>
<dbReference type="EMBL" id="JAACJN010000415">
    <property type="protein sequence ID" value="KAF5344197.1"/>
    <property type="molecule type" value="Genomic_DNA"/>
</dbReference>
<gene>
    <name evidence="2" type="ORF">D9757_015268</name>
</gene>
<sequence>MPNRILIDPDLIPCPEFDSLLYTVLRNALIADPGSPNITTAEEATEKLREQWEEDMKAQKERYQEQLEGDKRAAEEDQEREEEARRKKEEEQQLRDLEIAKEKEKKRALIFDFVRGSTIDELPQRLHPYAEKKMKERAFVELWYFTPEASKEARSRRRMVETNRYEISTDGGDAGGTSTITILGTHSTRPSPNVMADEELSWGQIHLAKTPYLNALSLGNLPPGHKVMWAEFYAKMETHPELQEEDGPLTMGLYHAEMRRAWFERNELGRPFDVATISEKILQRLCYGHLPGLAEPVIGIVLDHMLPLLVIYTSRNHLHLVIICRHCAS</sequence>
<proteinExistence type="predicted"/>
<accession>A0A8H5CP89</accession>
<keyword evidence="3" id="KW-1185">Reference proteome</keyword>
<dbReference type="OrthoDB" id="2688210at2759"/>
<organism evidence="2 3">
    <name type="scientific">Collybiopsis confluens</name>
    <dbReference type="NCBI Taxonomy" id="2823264"/>
    <lineage>
        <taxon>Eukaryota</taxon>
        <taxon>Fungi</taxon>
        <taxon>Dikarya</taxon>
        <taxon>Basidiomycota</taxon>
        <taxon>Agaricomycotina</taxon>
        <taxon>Agaricomycetes</taxon>
        <taxon>Agaricomycetidae</taxon>
        <taxon>Agaricales</taxon>
        <taxon>Marasmiineae</taxon>
        <taxon>Omphalotaceae</taxon>
        <taxon>Collybiopsis</taxon>
    </lineage>
</organism>
<dbReference type="AlphaFoldDB" id="A0A8H5CP89"/>
<feature type="compositionally biased region" description="Basic and acidic residues" evidence="1">
    <location>
        <begin position="46"/>
        <end position="75"/>
    </location>
</feature>
<evidence type="ECO:0000313" key="2">
    <source>
        <dbReference type="EMBL" id="KAF5344197.1"/>
    </source>
</evidence>
<reference evidence="2 3" key="1">
    <citation type="journal article" date="2020" name="ISME J.">
        <title>Uncovering the hidden diversity of litter-decomposition mechanisms in mushroom-forming fungi.</title>
        <authorList>
            <person name="Floudas D."/>
            <person name="Bentzer J."/>
            <person name="Ahren D."/>
            <person name="Johansson T."/>
            <person name="Persson P."/>
            <person name="Tunlid A."/>
        </authorList>
    </citation>
    <scope>NUCLEOTIDE SEQUENCE [LARGE SCALE GENOMIC DNA]</scope>
    <source>
        <strain evidence="2 3">CBS 406.79</strain>
    </source>
</reference>
<feature type="compositionally biased region" description="Basic and acidic residues" evidence="1">
    <location>
        <begin position="82"/>
        <end position="92"/>
    </location>
</feature>
<evidence type="ECO:0000256" key="1">
    <source>
        <dbReference type="SAM" id="MobiDB-lite"/>
    </source>
</evidence>
<name>A0A8H5CP89_9AGAR</name>